<dbReference type="AlphaFoldDB" id="A0A8S2FRA2"/>
<accession>A0A8S2FRA2</accession>
<proteinExistence type="predicted"/>
<dbReference type="EMBL" id="CAJNOK010038658">
    <property type="protein sequence ID" value="CAF1539637.1"/>
    <property type="molecule type" value="Genomic_DNA"/>
</dbReference>
<dbReference type="EMBL" id="CAJOBA010060980">
    <property type="protein sequence ID" value="CAF4327798.1"/>
    <property type="molecule type" value="Genomic_DNA"/>
</dbReference>
<reference evidence="1" key="1">
    <citation type="submission" date="2021-02" db="EMBL/GenBank/DDBJ databases">
        <authorList>
            <person name="Nowell W R."/>
        </authorList>
    </citation>
    <scope>NUCLEOTIDE SEQUENCE</scope>
</reference>
<evidence type="ECO:0000313" key="2">
    <source>
        <dbReference type="EMBL" id="CAF4327798.1"/>
    </source>
</evidence>
<protein>
    <submittedName>
        <fullName evidence="1">Uncharacterized protein</fullName>
    </submittedName>
</protein>
<comment type="caution">
    <text evidence="1">The sequence shown here is derived from an EMBL/GenBank/DDBJ whole genome shotgun (WGS) entry which is preliminary data.</text>
</comment>
<name>A0A8S2FRA2_9BILA</name>
<dbReference type="Proteomes" id="UP000677228">
    <property type="component" value="Unassembled WGS sequence"/>
</dbReference>
<organism evidence="1 3">
    <name type="scientific">Didymodactylos carnosus</name>
    <dbReference type="NCBI Taxonomy" id="1234261"/>
    <lineage>
        <taxon>Eukaryota</taxon>
        <taxon>Metazoa</taxon>
        <taxon>Spiralia</taxon>
        <taxon>Gnathifera</taxon>
        <taxon>Rotifera</taxon>
        <taxon>Eurotatoria</taxon>
        <taxon>Bdelloidea</taxon>
        <taxon>Philodinida</taxon>
        <taxon>Philodinidae</taxon>
        <taxon>Didymodactylos</taxon>
    </lineage>
</organism>
<gene>
    <name evidence="1" type="ORF">OVA965_LOCUS38705</name>
    <name evidence="2" type="ORF">TMI583_LOCUS39916</name>
</gene>
<dbReference type="Proteomes" id="UP000682733">
    <property type="component" value="Unassembled WGS sequence"/>
</dbReference>
<evidence type="ECO:0000313" key="3">
    <source>
        <dbReference type="Proteomes" id="UP000677228"/>
    </source>
</evidence>
<sequence>PNQDTKALTSELEIVKKRLAKLEKIYGVFKKSQSTVSTASSSNVVADESTFEELSEQVKAAFEVDPKTIKAPLHRPTMIIRELYKKTGKDLKQWEQLIMPNQALLKKYIQQKCLIVDEDIGNIWAAVIKLMDQFQYDAVKYSRLSKTSPKSSTIIPSAKTTDSVTLPTPVALLVTQETLAETPREAPPE</sequence>
<feature type="non-terminal residue" evidence="1">
    <location>
        <position position="1"/>
    </location>
</feature>
<evidence type="ECO:0000313" key="1">
    <source>
        <dbReference type="EMBL" id="CAF1539637.1"/>
    </source>
</evidence>